<feature type="non-terminal residue" evidence="2">
    <location>
        <position position="57"/>
    </location>
</feature>
<dbReference type="AlphaFoldDB" id="X1PB59"/>
<sequence length="57" mass="6572">MTDFFEKLKKGMDVEELPEEESSVVLAAAKTKPEKRKKIEVNPVRDPRVKEKTQKGK</sequence>
<feature type="region of interest" description="Disordered" evidence="1">
    <location>
        <begin position="16"/>
        <end position="57"/>
    </location>
</feature>
<comment type="caution">
    <text evidence="2">The sequence shown here is derived from an EMBL/GenBank/DDBJ whole genome shotgun (WGS) entry which is preliminary data.</text>
</comment>
<protein>
    <submittedName>
        <fullName evidence="2">Uncharacterized protein</fullName>
    </submittedName>
</protein>
<organism evidence="2">
    <name type="scientific">marine sediment metagenome</name>
    <dbReference type="NCBI Taxonomy" id="412755"/>
    <lineage>
        <taxon>unclassified sequences</taxon>
        <taxon>metagenomes</taxon>
        <taxon>ecological metagenomes</taxon>
    </lineage>
</organism>
<gene>
    <name evidence="2" type="ORF">S06H3_63052</name>
</gene>
<evidence type="ECO:0000256" key="1">
    <source>
        <dbReference type="SAM" id="MobiDB-lite"/>
    </source>
</evidence>
<proteinExistence type="predicted"/>
<evidence type="ECO:0000313" key="2">
    <source>
        <dbReference type="EMBL" id="GAI53537.1"/>
    </source>
</evidence>
<accession>X1PB59</accession>
<dbReference type="EMBL" id="BARV01041735">
    <property type="protein sequence ID" value="GAI53537.1"/>
    <property type="molecule type" value="Genomic_DNA"/>
</dbReference>
<feature type="compositionally biased region" description="Basic and acidic residues" evidence="1">
    <location>
        <begin position="37"/>
        <end position="57"/>
    </location>
</feature>
<name>X1PB59_9ZZZZ</name>
<reference evidence="2" key="1">
    <citation type="journal article" date="2014" name="Front. Microbiol.">
        <title>High frequency of phylogenetically diverse reductive dehalogenase-homologous genes in deep subseafloor sedimentary metagenomes.</title>
        <authorList>
            <person name="Kawai M."/>
            <person name="Futagami T."/>
            <person name="Toyoda A."/>
            <person name="Takaki Y."/>
            <person name="Nishi S."/>
            <person name="Hori S."/>
            <person name="Arai W."/>
            <person name="Tsubouchi T."/>
            <person name="Morono Y."/>
            <person name="Uchiyama I."/>
            <person name="Ito T."/>
            <person name="Fujiyama A."/>
            <person name="Inagaki F."/>
            <person name="Takami H."/>
        </authorList>
    </citation>
    <scope>NUCLEOTIDE SEQUENCE</scope>
    <source>
        <strain evidence="2">Expedition CK06-06</strain>
    </source>
</reference>